<name>A0ACB9LQR6_BAUVA</name>
<gene>
    <name evidence="1" type="ORF">L6164_026150</name>
</gene>
<dbReference type="Proteomes" id="UP000828941">
    <property type="component" value="Chromosome 11"/>
</dbReference>
<protein>
    <submittedName>
        <fullName evidence="1">Uncharacterized protein</fullName>
    </submittedName>
</protein>
<accession>A0ACB9LQR6</accession>
<dbReference type="EMBL" id="CM039436">
    <property type="protein sequence ID" value="KAI4313145.1"/>
    <property type="molecule type" value="Genomic_DNA"/>
</dbReference>
<organism evidence="1 2">
    <name type="scientific">Bauhinia variegata</name>
    <name type="common">Purple orchid tree</name>
    <name type="synonym">Phanera variegata</name>
    <dbReference type="NCBI Taxonomy" id="167791"/>
    <lineage>
        <taxon>Eukaryota</taxon>
        <taxon>Viridiplantae</taxon>
        <taxon>Streptophyta</taxon>
        <taxon>Embryophyta</taxon>
        <taxon>Tracheophyta</taxon>
        <taxon>Spermatophyta</taxon>
        <taxon>Magnoliopsida</taxon>
        <taxon>eudicotyledons</taxon>
        <taxon>Gunneridae</taxon>
        <taxon>Pentapetalae</taxon>
        <taxon>rosids</taxon>
        <taxon>fabids</taxon>
        <taxon>Fabales</taxon>
        <taxon>Fabaceae</taxon>
        <taxon>Cercidoideae</taxon>
        <taxon>Cercideae</taxon>
        <taxon>Bauhiniinae</taxon>
        <taxon>Bauhinia</taxon>
    </lineage>
</organism>
<keyword evidence="2" id="KW-1185">Reference proteome</keyword>
<evidence type="ECO:0000313" key="1">
    <source>
        <dbReference type="EMBL" id="KAI4313145.1"/>
    </source>
</evidence>
<sequence length="364" mass="39063">MNPDTTQFSYNNSGRQYIRGVSNQTGYVKGNGNGIINLGNLGTSSFTQSQSVADNIAPRSDETRFLSYQNSGNQYIHGVTNQTGYVMGNGNGIFNGGYLGASSNNQSHREVDLTATVDALRNLIARESRMGDGMRTQVNSSSPSTLRGENHQPHNFSNTGEQTIRVVTARIMNPDTTQFSYNNSGRQYIRGVSNQTGYVKGNGNGIINLGNLGTSSFTQSQSVADNIAPRSDETRFLSYQNSGNQYIHGVANQMGYVTGNGNGIINLGYLGASSNNQSHSVADLNAMVVGLQGLIGLVDCMDEGRVENDSATQLHSSCPNHRLANYVNTGRQTIKGLINQMGIIEGNLNGLVNLGSVIYAPSYN</sequence>
<comment type="caution">
    <text evidence="1">The sequence shown here is derived from an EMBL/GenBank/DDBJ whole genome shotgun (WGS) entry which is preliminary data.</text>
</comment>
<proteinExistence type="predicted"/>
<reference evidence="1 2" key="1">
    <citation type="journal article" date="2022" name="DNA Res.">
        <title>Chromosomal-level genome assembly of the orchid tree Bauhinia variegata (Leguminosae; Cercidoideae) supports the allotetraploid origin hypothesis of Bauhinia.</title>
        <authorList>
            <person name="Zhong Y."/>
            <person name="Chen Y."/>
            <person name="Zheng D."/>
            <person name="Pang J."/>
            <person name="Liu Y."/>
            <person name="Luo S."/>
            <person name="Meng S."/>
            <person name="Qian L."/>
            <person name="Wei D."/>
            <person name="Dai S."/>
            <person name="Zhou R."/>
        </authorList>
    </citation>
    <scope>NUCLEOTIDE SEQUENCE [LARGE SCALE GENOMIC DNA]</scope>
    <source>
        <strain evidence="1">BV-YZ2020</strain>
    </source>
</reference>
<evidence type="ECO:0000313" key="2">
    <source>
        <dbReference type="Proteomes" id="UP000828941"/>
    </source>
</evidence>